<sequence length="137" mass="15471">MTPPTYLQSLLMALKSSNDASDIELSLNDTELRGVKDRRESLRNDEMFENRFASNALCFVTSKTFSPPDRVISEITRAELQQSGGCLTKENYVRGAFYKPKIYLTQIDGLKDGFSSAHTAFKWNYVPDDGCEVVNFP</sequence>
<dbReference type="VEuPathDB" id="VectorBase:GPAI032196"/>
<organism evidence="1 2">
    <name type="scientific">Glossina pallidipes</name>
    <name type="common">Tsetse fly</name>
    <dbReference type="NCBI Taxonomy" id="7398"/>
    <lineage>
        <taxon>Eukaryota</taxon>
        <taxon>Metazoa</taxon>
        <taxon>Ecdysozoa</taxon>
        <taxon>Arthropoda</taxon>
        <taxon>Hexapoda</taxon>
        <taxon>Insecta</taxon>
        <taxon>Pterygota</taxon>
        <taxon>Neoptera</taxon>
        <taxon>Endopterygota</taxon>
        <taxon>Diptera</taxon>
        <taxon>Brachycera</taxon>
        <taxon>Muscomorpha</taxon>
        <taxon>Hippoboscoidea</taxon>
        <taxon>Glossinidae</taxon>
        <taxon>Glossina</taxon>
    </lineage>
</organism>
<reference evidence="1" key="2">
    <citation type="submission" date="2020-05" db="UniProtKB">
        <authorList>
            <consortium name="EnsemblMetazoa"/>
        </authorList>
    </citation>
    <scope>IDENTIFICATION</scope>
    <source>
        <strain evidence="1">IAEA</strain>
    </source>
</reference>
<evidence type="ECO:0000313" key="1">
    <source>
        <dbReference type="EnsemblMetazoa" id="GPAI032196-PA"/>
    </source>
</evidence>
<dbReference type="Proteomes" id="UP000092445">
    <property type="component" value="Unassembled WGS sequence"/>
</dbReference>
<evidence type="ECO:0000313" key="2">
    <source>
        <dbReference type="Proteomes" id="UP000092445"/>
    </source>
</evidence>
<proteinExistence type="predicted"/>
<keyword evidence="2" id="KW-1185">Reference proteome</keyword>
<protein>
    <submittedName>
        <fullName evidence="1">Uncharacterized protein</fullName>
    </submittedName>
</protein>
<dbReference type="AlphaFoldDB" id="A0A1B0A267"/>
<dbReference type="EnsemblMetazoa" id="GPAI032196-RA">
    <property type="protein sequence ID" value="GPAI032196-PA"/>
    <property type="gene ID" value="GPAI032196"/>
</dbReference>
<reference evidence="2" key="1">
    <citation type="submission" date="2014-03" db="EMBL/GenBank/DDBJ databases">
        <authorList>
            <person name="Aksoy S."/>
            <person name="Warren W."/>
            <person name="Wilson R.K."/>
        </authorList>
    </citation>
    <scope>NUCLEOTIDE SEQUENCE [LARGE SCALE GENOMIC DNA]</scope>
    <source>
        <strain evidence="2">IAEA</strain>
    </source>
</reference>
<accession>A0A1B0A267</accession>
<name>A0A1B0A267_GLOPL</name>